<gene>
    <name evidence="1" type="ORF">PEPS_20440</name>
</gene>
<evidence type="ECO:0000313" key="1">
    <source>
        <dbReference type="EMBL" id="BDC99763.1"/>
    </source>
</evidence>
<protein>
    <submittedName>
        <fullName evidence="1">Uncharacterized protein</fullName>
    </submittedName>
</protein>
<evidence type="ECO:0000313" key="2">
    <source>
        <dbReference type="Proteomes" id="UP001354989"/>
    </source>
</evidence>
<proteinExistence type="predicted"/>
<organism evidence="1 2">
    <name type="scientific">Persicobacter psychrovividus</name>
    <dbReference type="NCBI Taxonomy" id="387638"/>
    <lineage>
        <taxon>Bacteria</taxon>
        <taxon>Pseudomonadati</taxon>
        <taxon>Bacteroidota</taxon>
        <taxon>Cytophagia</taxon>
        <taxon>Cytophagales</taxon>
        <taxon>Persicobacteraceae</taxon>
        <taxon>Persicobacter</taxon>
    </lineage>
</organism>
<accession>A0ABN6L9F2</accession>
<reference evidence="1 2" key="1">
    <citation type="submission" date="2021-12" db="EMBL/GenBank/DDBJ databases">
        <title>Genome sequencing of bacteria with rrn-lacking chromosome and rrn-plasmid.</title>
        <authorList>
            <person name="Anda M."/>
            <person name="Iwasaki W."/>
        </authorList>
    </citation>
    <scope>NUCLEOTIDE SEQUENCE [LARGE SCALE GENOMIC DNA]</scope>
    <source>
        <strain evidence="1 2">NBRC 101262</strain>
    </source>
</reference>
<dbReference type="EMBL" id="AP025292">
    <property type="protein sequence ID" value="BDC99763.1"/>
    <property type="molecule type" value="Genomic_DNA"/>
</dbReference>
<keyword evidence="2" id="KW-1185">Reference proteome</keyword>
<sequence length="39" mass="4774">MIVIIKFYLNVDYYHLYIKMRLVIKVIVVFENDISIKII</sequence>
<dbReference type="Proteomes" id="UP001354989">
    <property type="component" value="Chromosome"/>
</dbReference>
<name>A0ABN6L9F2_9BACT</name>